<dbReference type="InterPro" id="IPR008707">
    <property type="entry name" value="B-propeller_PilY1"/>
</dbReference>
<dbReference type="InterPro" id="IPR011047">
    <property type="entry name" value="Quinoprotein_ADH-like_sf"/>
</dbReference>
<dbReference type="SUPFAM" id="SSF50998">
    <property type="entry name" value="Quinoprotein alcohol dehydrogenase-like"/>
    <property type="match status" value="1"/>
</dbReference>
<organism evidence="8 9">
    <name type="scientific">Xylella fastidiosa subsp. sandyi Ann-1</name>
    <dbReference type="NCBI Taxonomy" id="155920"/>
    <lineage>
        <taxon>Bacteria</taxon>
        <taxon>Pseudomonadati</taxon>
        <taxon>Pseudomonadota</taxon>
        <taxon>Gammaproteobacteria</taxon>
        <taxon>Lysobacterales</taxon>
        <taxon>Lysobacteraceae</taxon>
        <taxon>Xylella</taxon>
    </lineage>
</organism>
<dbReference type="HOGENOM" id="CLU_001890_0_0_6"/>
<dbReference type="EMBL" id="CP006696">
    <property type="protein sequence ID" value="AIC09221.1"/>
    <property type="molecule type" value="Genomic_DNA"/>
</dbReference>
<dbReference type="KEGG" id="xfs:D934_01040"/>
<evidence type="ECO:0000256" key="6">
    <source>
        <dbReference type="ARBA" id="ARBA00023263"/>
    </source>
</evidence>
<comment type="subcellular location">
    <subcellularLocation>
        <location evidence="1">Fimbrium</location>
    </subcellularLocation>
</comment>
<name>A0A060H783_XYLFS</name>
<dbReference type="PATRIC" id="fig|155920.8.peg.245"/>
<evidence type="ECO:0000259" key="7">
    <source>
        <dbReference type="Pfam" id="PF05567"/>
    </source>
</evidence>
<sequence>MKKTVFNAALNRVAAILIGTLLGISGPVHAGVQISQSPLHVGKDVPGNLAILASVEYPTLISVANLPSTYTPGVRYVGYFDSNKCYKYHYSSRELDRYFYPVASPRPQANYGCNTAGGVWAGNFLNWATTQTIDPFRSALTGGYRVRDTVSETILEKAVMDRDAQDNFPRRNVAGRNVLATLVPTQWNNFRIRIDGLGNRMRFTQFSSSWIDLLNTVGQSYDPSKHPLNSNDRGVYEVSVRVKVCDPSAGLESNCVAYPSGSYKPEGLIQEYSDRIRYSVFGYKNDHSYLVDGGVMRARQKFVGPQTHYPEQGKKTNLHAEWDPQTGVLYDNPDPEDAAATTRRVGRTIGNSGVINYLNKFGQMETGRISKTYDPVSELYYTAFRYFKRLGNVPEYSALTGSVNEKYQQADAFPVITDWDDPMCYACQSNVVLGIGDIHTNQDKNLPGNTNTMEEPAKPQAVRNDRSIDVVKRMMQIFRMEGMSQRDAMAAAVAPKFNFHRYNSAYIAALAYDAHTKDMRPDLEGDQLLTTHWVDVVEVGDYRIPISTNQYWLAAKYGGFQVPAGYDPDKTVKPLSEATWWTNGEYVNRDPKARRTDNFYVAADAEKMVASLKQAFSRIVAEIKGAGTGLSSNSARLETGAVTYQAQFFSGTWRGDLIAYHVDKVTGALTPFWNANFPAWEQRVIKFANATTLQDFTKKNLGQTALASASAQQINYLRGDRSQEGNVPGKLRIRSGIMGDIVNSQPLYVGAPNGRLYTTANFTGASAYAAFAAQQANRVPVVYVGANDGMLHAFDANTGKEIFAFVPRAAMPKLLEYTDQNYGHQYYVDGELTAADIYDTKLGWRSVLVGTLGRGGKGLFALDVTDPSNIRLLWDKTSADIGGLGNTLSKPMIAQTSDGTWSVLLGNGPNSTADNAQLIVMDLLTGHAAQVPVSKTSNNGLSGVLPWSSQSNGITDRVYAGDLLGTLWRFTFSDNAWKVAPLFTATYQGKAQPISATPLGAIERSTGRMWIFFGTGIVLSSHDMDNKEVQSWYGLIDQGTTISGRTGLSQVQIVDEGVVNGYAVRTVSDPKNIVTDGWYMDLISPKSGKQGERMIVSNMFRGAALIGTTRIPDNSDICKLSGSGFVMAINPFTGGRLGQWFFDLNTGGGSGGSGGALNGNPVSGVGVSSAPNSPVFTGNIMQIGADDGTVTSLKTPSSGGLNTNRVSWREILRSE</sequence>
<dbReference type="Pfam" id="PF05567">
    <property type="entry name" value="T4P_PilY1"/>
    <property type="match status" value="1"/>
</dbReference>
<keyword evidence="3" id="KW-1029">Fimbrium biogenesis</keyword>
<gene>
    <name evidence="8" type="ORF">D934_01040</name>
</gene>
<dbReference type="GO" id="GO:0046872">
    <property type="term" value="F:metal ion binding"/>
    <property type="evidence" value="ECO:0007669"/>
    <property type="project" value="UniProtKB-KW"/>
</dbReference>
<evidence type="ECO:0000256" key="2">
    <source>
        <dbReference type="ARBA" id="ARBA00008387"/>
    </source>
</evidence>
<evidence type="ECO:0000256" key="4">
    <source>
        <dbReference type="ARBA" id="ARBA00022723"/>
    </source>
</evidence>
<evidence type="ECO:0000256" key="5">
    <source>
        <dbReference type="ARBA" id="ARBA00022837"/>
    </source>
</evidence>
<reference evidence="8 9" key="1">
    <citation type="submission" date="2013-08" db="EMBL/GenBank/DDBJ databases">
        <authorList>
            <person name="Stouthamer R."/>
            <person name="Nunney L."/>
        </authorList>
    </citation>
    <scope>NUCLEOTIDE SEQUENCE [LARGE SCALE GENOMIC DNA]</scope>
    <source>
        <strain evidence="9">ann-1</strain>
    </source>
</reference>
<accession>A0A060H783</accession>
<feature type="domain" description="PilY1 beta-propeller" evidence="7">
    <location>
        <begin position="738"/>
        <end position="1040"/>
    </location>
</feature>
<keyword evidence="4" id="KW-0479">Metal-binding</keyword>
<dbReference type="RefSeq" id="WP_020851932.1">
    <property type="nucleotide sequence ID" value="NZ_CP006696.1"/>
</dbReference>
<proteinExistence type="inferred from homology"/>
<evidence type="ECO:0000256" key="3">
    <source>
        <dbReference type="ARBA" id="ARBA00022558"/>
    </source>
</evidence>
<dbReference type="AlphaFoldDB" id="A0A060H783"/>
<keyword evidence="5" id="KW-0106">Calcium</keyword>
<protein>
    <recommendedName>
        <fullName evidence="7">PilY1 beta-propeller domain-containing protein</fullName>
    </recommendedName>
</protein>
<evidence type="ECO:0000313" key="9">
    <source>
        <dbReference type="Proteomes" id="UP000027215"/>
    </source>
</evidence>
<comment type="similarity">
    <text evidence="2">Belongs to the PilY1 family.</text>
</comment>
<dbReference type="Proteomes" id="UP000027215">
    <property type="component" value="Chromosome"/>
</dbReference>
<evidence type="ECO:0000256" key="1">
    <source>
        <dbReference type="ARBA" id="ARBA00004561"/>
    </source>
</evidence>
<keyword evidence="6" id="KW-0281">Fimbrium</keyword>
<dbReference type="GO" id="GO:0009289">
    <property type="term" value="C:pilus"/>
    <property type="evidence" value="ECO:0007669"/>
    <property type="project" value="UniProtKB-SubCell"/>
</dbReference>
<evidence type="ECO:0000313" key="8">
    <source>
        <dbReference type="EMBL" id="AIC09221.1"/>
    </source>
</evidence>